<accession>A0A0U2WSJ8</accession>
<dbReference type="KEGG" id="ptn:PTRA_b0348"/>
<gene>
    <name evidence="2" type="ORF">PTRA_b0348</name>
</gene>
<keyword evidence="1" id="KW-0472">Membrane</keyword>
<dbReference type="Proteomes" id="UP000065261">
    <property type="component" value="Chromosome II"/>
</dbReference>
<sequence length="48" mass="5520">MVITLNITANKAFKLNKNSGLRFASLHILTHYFCPLNAALYWHQAMEL</sequence>
<dbReference type="AlphaFoldDB" id="A0A0U2WSJ8"/>
<protein>
    <submittedName>
        <fullName evidence="2">Uncharacterized protein</fullName>
    </submittedName>
</protein>
<reference evidence="2 3" key="1">
    <citation type="submission" date="2015-03" db="EMBL/GenBank/DDBJ databases">
        <authorList>
            <person name="Murphy D."/>
        </authorList>
    </citation>
    <scope>NUCLEOTIDE SEQUENCE [LARGE SCALE GENOMIC DNA]</scope>
    <source>
        <strain evidence="2 3">KMM 520</strain>
    </source>
</reference>
<evidence type="ECO:0000313" key="3">
    <source>
        <dbReference type="Proteomes" id="UP000065261"/>
    </source>
</evidence>
<evidence type="ECO:0000256" key="1">
    <source>
        <dbReference type="SAM" id="Phobius"/>
    </source>
</evidence>
<feature type="transmembrane region" description="Helical" evidence="1">
    <location>
        <begin position="21"/>
        <end position="42"/>
    </location>
</feature>
<keyword evidence="1" id="KW-1133">Transmembrane helix</keyword>
<dbReference type="PATRIC" id="fig|1315283.4.peg.3433"/>
<proteinExistence type="predicted"/>
<evidence type="ECO:0000313" key="2">
    <source>
        <dbReference type="EMBL" id="ALS34843.1"/>
    </source>
</evidence>
<keyword evidence="1" id="KW-0812">Transmembrane</keyword>
<dbReference type="EMBL" id="CP011035">
    <property type="protein sequence ID" value="ALS34843.1"/>
    <property type="molecule type" value="Genomic_DNA"/>
</dbReference>
<organism evidence="2">
    <name type="scientific">Pseudoalteromonas translucida KMM 520</name>
    <dbReference type="NCBI Taxonomy" id="1315283"/>
    <lineage>
        <taxon>Bacteria</taxon>
        <taxon>Pseudomonadati</taxon>
        <taxon>Pseudomonadota</taxon>
        <taxon>Gammaproteobacteria</taxon>
        <taxon>Alteromonadales</taxon>
        <taxon>Pseudoalteromonadaceae</taxon>
        <taxon>Pseudoalteromonas</taxon>
    </lineage>
</organism>
<name>A0A0U2WSJ8_9GAMM</name>